<dbReference type="InterPro" id="IPR057720">
    <property type="entry name" value="RRM_YTH1"/>
</dbReference>
<dbReference type="Gene3D" id="3.10.590.10">
    <property type="entry name" value="ph1033 like domains"/>
    <property type="match status" value="2"/>
</dbReference>
<dbReference type="PANTHER" id="PTHR12357">
    <property type="entry name" value="YTH YT521-B HOMOLOGY DOMAIN-CONTAINING"/>
    <property type="match status" value="1"/>
</dbReference>
<gene>
    <name evidence="3" type="ORF">TD95_000191</name>
</gene>
<keyword evidence="4" id="KW-1185">Reference proteome</keyword>
<dbReference type="InterPro" id="IPR012677">
    <property type="entry name" value="Nucleotide-bd_a/b_plait_sf"/>
</dbReference>
<dbReference type="Proteomes" id="UP000033483">
    <property type="component" value="Unassembled WGS sequence"/>
</dbReference>
<proteinExistence type="predicted"/>
<feature type="region of interest" description="Disordered" evidence="1">
    <location>
        <begin position="127"/>
        <end position="195"/>
    </location>
</feature>
<evidence type="ECO:0000256" key="1">
    <source>
        <dbReference type="SAM" id="MobiDB-lite"/>
    </source>
</evidence>
<evidence type="ECO:0000313" key="3">
    <source>
        <dbReference type="EMBL" id="KKA28360.1"/>
    </source>
</evidence>
<reference evidence="3 4" key="1">
    <citation type="submission" date="2015-03" db="EMBL/GenBank/DDBJ databases">
        <authorList>
            <person name="Radwan O."/>
            <person name="Al-Naeli F.A."/>
            <person name="Rendon G.A."/>
            <person name="Fields C."/>
        </authorList>
    </citation>
    <scope>NUCLEOTIDE SEQUENCE [LARGE SCALE GENOMIC DNA]</scope>
    <source>
        <strain evidence="3">CR-DP1</strain>
    </source>
</reference>
<dbReference type="GO" id="GO:0000398">
    <property type="term" value="P:mRNA splicing, via spliceosome"/>
    <property type="evidence" value="ECO:0007669"/>
    <property type="project" value="TreeGrafter"/>
</dbReference>
<dbReference type="OrthoDB" id="306690at2759"/>
<feature type="compositionally biased region" description="Low complexity" evidence="1">
    <location>
        <begin position="323"/>
        <end position="341"/>
    </location>
</feature>
<organism evidence="3 4">
    <name type="scientific">Thielaviopsis punctulata</name>
    <dbReference type="NCBI Taxonomy" id="72032"/>
    <lineage>
        <taxon>Eukaryota</taxon>
        <taxon>Fungi</taxon>
        <taxon>Dikarya</taxon>
        <taxon>Ascomycota</taxon>
        <taxon>Pezizomycotina</taxon>
        <taxon>Sordariomycetes</taxon>
        <taxon>Hypocreomycetidae</taxon>
        <taxon>Microascales</taxon>
        <taxon>Ceratocystidaceae</taxon>
        <taxon>Thielaviopsis</taxon>
    </lineage>
</organism>
<dbReference type="InterPro" id="IPR045168">
    <property type="entry name" value="YTH_prot"/>
</dbReference>
<dbReference type="Pfam" id="PF25701">
    <property type="entry name" value="RRM_YTH1"/>
    <property type="match status" value="1"/>
</dbReference>
<dbReference type="InterPro" id="IPR035979">
    <property type="entry name" value="RBD_domain_sf"/>
</dbReference>
<dbReference type="PANTHER" id="PTHR12357:SF3">
    <property type="entry name" value="YTH DOMAIN-CONTAINING PROTEIN 1"/>
    <property type="match status" value="1"/>
</dbReference>
<sequence length="417" mass="45331">MGASPPLVAIDYTNIESRVKTSDCCVWKQHKWNNSKCHTSSGTSAQAPTNRLGYAVWIGNLPVKTDLMDLVRHVHAATTNLESLFLISKSNCAFANFRDEASWRAALEAVHDSEFHTMRLVARHRRLSPETGLEGEKDEAESVGDSSADTTTEKASHKTAEVTDSKRKTKSKSAPPVGEPKKVAGPPPASARDAGRDRYFVLKSLTVEDLQQSTRTGVWATQAHNEAILNEAYSNAANVYLIFSANKSGEYFGYARMTSALNPDPAVAIDFAPLSVPTDAVDALTEKVPASGCVPAGRIVHDELRGTIFWEVDGSMSSEGAETATRTDTAPTNADTAPANTHKTPTDPPNKIKDNEKPMGKPFTLRWLSTTRVGFQRTRGLANAWNGNREVKIARDGTEIEPEAGARLVQLFHSESP</sequence>
<feature type="region of interest" description="Disordered" evidence="1">
    <location>
        <begin position="316"/>
        <end position="362"/>
    </location>
</feature>
<feature type="compositionally biased region" description="Basic and acidic residues" evidence="1">
    <location>
        <begin position="350"/>
        <end position="359"/>
    </location>
</feature>
<dbReference type="GO" id="GO:0005654">
    <property type="term" value="C:nucleoplasm"/>
    <property type="evidence" value="ECO:0007669"/>
    <property type="project" value="TreeGrafter"/>
</dbReference>
<accession>A0A0F4ZDQ0</accession>
<feature type="domain" description="YTH" evidence="2">
    <location>
        <begin position="197"/>
        <end position="412"/>
    </location>
</feature>
<dbReference type="SUPFAM" id="SSF54928">
    <property type="entry name" value="RNA-binding domain, RBD"/>
    <property type="match status" value="1"/>
</dbReference>
<dbReference type="Pfam" id="PF04146">
    <property type="entry name" value="YTH"/>
    <property type="match status" value="1"/>
</dbReference>
<protein>
    <recommendedName>
        <fullName evidence="2">YTH domain-containing protein</fullName>
    </recommendedName>
</protein>
<comment type="caution">
    <text evidence="3">The sequence shown here is derived from an EMBL/GenBank/DDBJ whole genome shotgun (WGS) entry which is preliminary data.</text>
</comment>
<evidence type="ECO:0000313" key="4">
    <source>
        <dbReference type="Proteomes" id="UP000033483"/>
    </source>
</evidence>
<dbReference type="PROSITE" id="PS50882">
    <property type="entry name" value="YTH"/>
    <property type="match status" value="1"/>
</dbReference>
<dbReference type="EMBL" id="LAEV01001332">
    <property type="protein sequence ID" value="KKA28360.1"/>
    <property type="molecule type" value="Genomic_DNA"/>
</dbReference>
<feature type="compositionally biased region" description="Basic and acidic residues" evidence="1">
    <location>
        <begin position="151"/>
        <end position="166"/>
    </location>
</feature>
<dbReference type="AlphaFoldDB" id="A0A0F4ZDQ0"/>
<dbReference type="GO" id="GO:0000381">
    <property type="term" value="P:regulation of alternative mRNA splicing, via spliceosome"/>
    <property type="evidence" value="ECO:0007669"/>
    <property type="project" value="TreeGrafter"/>
</dbReference>
<evidence type="ECO:0000259" key="2">
    <source>
        <dbReference type="PROSITE" id="PS50882"/>
    </source>
</evidence>
<dbReference type="CDD" id="cd21134">
    <property type="entry name" value="YTH"/>
    <property type="match status" value="1"/>
</dbReference>
<name>A0A0F4ZDQ0_9PEZI</name>
<dbReference type="GO" id="GO:1990247">
    <property type="term" value="F:N6-methyladenosine-containing RNA reader activity"/>
    <property type="evidence" value="ECO:0007669"/>
    <property type="project" value="TreeGrafter"/>
</dbReference>
<dbReference type="Gene3D" id="3.30.70.330">
    <property type="match status" value="1"/>
</dbReference>
<dbReference type="InterPro" id="IPR007275">
    <property type="entry name" value="YTH_domain"/>
</dbReference>
<dbReference type="GO" id="GO:0003729">
    <property type="term" value="F:mRNA binding"/>
    <property type="evidence" value="ECO:0007669"/>
    <property type="project" value="TreeGrafter"/>
</dbReference>